<keyword evidence="3" id="KW-1185">Reference proteome</keyword>
<feature type="transmembrane region" description="Helical" evidence="1">
    <location>
        <begin position="20"/>
        <end position="41"/>
    </location>
</feature>
<comment type="caution">
    <text evidence="2">The sequence shown here is derived from an EMBL/GenBank/DDBJ whole genome shotgun (WGS) entry which is preliminary data.</text>
</comment>
<dbReference type="RefSeq" id="WP_336434342.1">
    <property type="nucleotide sequence ID" value="NZ_JBAWKS010000001.1"/>
</dbReference>
<keyword evidence="1" id="KW-0472">Membrane</keyword>
<protein>
    <submittedName>
        <fullName evidence="2">Uncharacterized protein</fullName>
    </submittedName>
</protein>
<gene>
    <name evidence="2" type="ORF">WAE96_01400</name>
</gene>
<proteinExistence type="predicted"/>
<evidence type="ECO:0000256" key="1">
    <source>
        <dbReference type="SAM" id="Phobius"/>
    </source>
</evidence>
<reference evidence="2 3" key="1">
    <citation type="submission" date="2023-12" db="EMBL/GenBank/DDBJ databases">
        <title>Friends and Foes: Symbiotic and Algicidal bacterial influence on Karenia brevis blooms.</title>
        <authorList>
            <person name="Fei C."/>
            <person name="Mohamed A.R."/>
            <person name="Booker A."/>
            <person name="Arshad M."/>
            <person name="Klass S."/>
            <person name="Ahn S."/>
            <person name="Gilbert P.M."/>
            <person name="Heil C.A."/>
            <person name="Martinez J.M."/>
            <person name="Amin S.A."/>
        </authorList>
    </citation>
    <scope>NUCLEOTIDE SEQUENCE [LARGE SCALE GENOMIC DNA]</scope>
    <source>
        <strain evidence="2 3">CE15</strain>
    </source>
</reference>
<sequence>MSVTKLQHHFVNLAKRLNAWRGIMVLLAIIGGALLGVSLLLDNSKMNNYQVGFILLLGWSLLGYFFIASFSLYDGHVPADASWFSRVKHKLAKIFIRILTLIFILMVAVTLYLTLRLISVFSS</sequence>
<dbReference type="Proteomes" id="UP001382455">
    <property type="component" value="Unassembled WGS sequence"/>
</dbReference>
<name>A0ABU8EN64_9GAMM</name>
<evidence type="ECO:0000313" key="3">
    <source>
        <dbReference type="Proteomes" id="UP001382455"/>
    </source>
</evidence>
<keyword evidence="1" id="KW-1133">Transmembrane helix</keyword>
<feature type="transmembrane region" description="Helical" evidence="1">
    <location>
        <begin position="53"/>
        <end position="73"/>
    </location>
</feature>
<accession>A0ABU8EN64</accession>
<evidence type="ECO:0000313" key="2">
    <source>
        <dbReference type="EMBL" id="MEI4548361.1"/>
    </source>
</evidence>
<organism evidence="2 3">
    <name type="scientific">Pseudoalteromonas spongiae</name>
    <dbReference type="NCBI Taxonomy" id="298657"/>
    <lineage>
        <taxon>Bacteria</taxon>
        <taxon>Pseudomonadati</taxon>
        <taxon>Pseudomonadota</taxon>
        <taxon>Gammaproteobacteria</taxon>
        <taxon>Alteromonadales</taxon>
        <taxon>Pseudoalteromonadaceae</taxon>
        <taxon>Pseudoalteromonas</taxon>
    </lineage>
</organism>
<dbReference type="EMBL" id="JBAWKS010000001">
    <property type="protein sequence ID" value="MEI4548361.1"/>
    <property type="molecule type" value="Genomic_DNA"/>
</dbReference>
<keyword evidence="1" id="KW-0812">Transmembrane</keyword>
<feature type="transmembrane region" description="Helical" evidence="1">
    <location>
        <begin position="94"/>
        <end position="115"/>
    </location>
</feature>